<organism evidence="2 3">
    <name type="scientific">Pyronema omphalodes (strain CBS 100304)</name>
    <name type="common">Pyronema confluens</name>
    <dbReference type="NCBI Taxonomy" id="1076935"/>
    <lineage>
        <taxon>Eukaryota</taxon>
        <taxon>Fungi</taxon>
        <taxon>Dikarya</taxon>
        <taxon>Ascomycota</taxon>
        <taxon>Pezizomycotina</taxon>
        <taxon>Pezizomycetes</taxon>
        <taxon>Pezizales</taxon>
        <taxon>Pyronemataceae</taxon>
        <taxon>Pyronema</taxon>
    </lineage>
</organism>
<reference evidence="2 3" key="1">
    <citation type="journal article" date="2013" name="PLoS Genet.">
        <title>The genome and development-dependent transcriptomes of Pyronema confluens: a window into fungal evolution.</title>
        <authorList>
            <person name="Traeger S."/>
            <person name="Altegoer F."/>
            <person name="Freitag M."/>
            <person name="Gabaldon T."/>
            <person name="Kempken F."/>
            <person name="Kumar A."/>
            <person name="Marcet-Houben M."/>
            <person name="Poggeler S."/>
            <person name="Stajich J.E."/>
            <person name="Nowrousian M."/>
        </authorList>
    </citation>
    <scope>NUCLEOTIDE SEQUENCE [LARGE SCALE GENOMIC DNA]</scope>
    <source>
        <strain evidence="3">CBS 100304</strain>
        <tissue evidence="2">Vegetative mycelium</tissue>
    </source>
</reference>
<evidence type="ECO:0000313" key="3">
    <source>
        <dbReference type="Proteomes" id="UP000018144"/>
    </source>
</evidence>
<feature type="region of interest" description="Disordered" evidence="1">
    <location>
        <begin position="17"/>
        <end position="74"/>
    </location>
</feature>
<name>U4LCM7_PYROM</name>
<dbReference type="AlphaFoldDB" id="U4LCM7"/>
<accession>U4LCM7</accession>
<dbReference type="EMBL" id="HF936492">
    <property type="protein sequence ID" value="CCX16656.1"/>
    <property type="molecule type" value="Genomic_DNA"/>
</dbReference>
<evidence type="ECO:0000256" key="1">
    <source>
        <dbReference type="SAM" id="MobiDB-lite"/>
    </source>
</evidence>
<dbReference type="Proteomes" id="UP000018144">
    <property type="component" value="Unassembled WGS sequence"/>
</dbReference>
<sequence>MENVSDLRSSFLDVYTSVSQKDSTSRLRSQQDRARSPPVSISASKVVNRLQKNSDSSKAGDRSRRGASSMVQWSPAHRCGPAAALCTLTRALSSPNANPPSLSLSPSI</sequence>
<feature type="compositionally biased region" description="Polar residues" evidence="1">
    <location>
        <begin position="39"/>
        <end position="57"/>
    </location>
</feature>
<keyword evidence="3" id="KW-1185">Reference proteome</keyword>
<evidence type="ECO:0000313" key="2">
    <source>
        <dbReference type="EMBL" id="CCX16656.1"/>
    </source>
</evidence>
<proteinExistence type="predicted"/>
<protein>
    <submittedName>
        <fullName evidence="2">Uncharacterized protein</fullName>
    </submittedName>
</protein>
<feature type="compositionally biased region" description="Basic and acidic residues" evidence="1">
    <location>
        <begin position="23"/>
        <end position="35"/>
    </location>
</feature>
<gene>
    <name evidence="2" type="ORF">PCON_03355</name>
</gene>